<evidence type="ECO:0000313" key="2">
    <source>
        <dbReference type="Proteomes" id="UP000295252"/>
    </source>
</evidence>
<dbReference type="EMBL" id="HG739119">
    <property type="protein sequence ID" value="CDP08815.1"/>
    <property type="molecule type" value="Genomic_DNA"/>
</dbReference>
<protein>
    <submittedName>
        <fullName evidence="1">Uncharacterized protein</fullName>
    </submittedName>
</protein>
<name>A0A068UJV9_COFCA</name>
<organism evidence="1 2">
    <name type="scientific">Coffea canephora</name>
    <name type="common">Robusta coffee</name>
    <dbReference type="NCBI Taxonomy" id="49390"/>
    <lineage>
        <taxon>Eukaryota</taxon>
        <taxon>Viridiplantae</taxon>
        <taxon>Streptophyta</taxon>
        <taxon>Embryophyta</taxon>
        <taxon>Tracheophyta</taxon>
        <taxon>Spermatophyta</taxon>
        <taxon>Magnoliopsida</taxon>
        <taxon>eudicotyledons</taxon>
        <taxon>Gunneridae</taxon>
        <taxon>Pentapetalae</taxon>
        <taxon>asterids</taxon>
        <taxon>lamiids</taxon>
        <taxon>Gentianales</taxon>
        <taxon>Rubiaceae</taxon>
        <taxon>Ixoroideae</taxon>
        <taxon>Gardenieae complex</taxon>
        <taxon>Bertiereae - Coffeeae clade</taxon>
        <taxon>Coffeeae</taxon>
        <taxon>Coffea</taxon>
    </lineage>
</organism>
<keyword evidence="2" id="KW-1185">Reference proteome</keyword>
<dbReference type="AlphaFoldDB" id="A0A068UJV9"/>
<evidence type="ECO:0000313" key="1">
    <source>
        <dbReference type="EMBL" id="CDP08815.1"/>
    </source>
</evidence>
<reference evidence="2" key="1">
    <citation type="journal article" date="2014" name="Science">
        <title>The coffee genome provides insight into the convergent evolution of caffeine biosynthesis.</title>
        <authorList>
            <person name="Denoeud F."/>
            <person name="Carretero-Paulet L."/>
            <person name="Dereeper A."/>
            <person name="Droc G."/>
            <person name="Guyot R."/>
            <person name="Pietrella M."/>
            <person name="Zheng C."/>
            <person name="Alberti A."/>
            <person name="Anthony F."/>
            <person name="Aprea G."/>
            <person name="Aury J.M."/>
            <person name="Bento P."/>
            <person name="Bernard M."/>
            <person name="Bocs S."/>
            <person name="Campa C."/>
            <person name="Cenci A."/>
            <person name="Combes M.C."/>
            <person name="Crouzillat D."/>
            <person name="Da Silva C."/>
            <person name="Daddiego L."/>
            <person name="De Bellis F."/>
            <person name="Dussert S."/>
            <person name="Garsmeur O."/>
            <person name="Gayraud T."/>
            <person name="Guignon V."/>
            <person name="Jahn K."/>
            <person name="Jamilloux V."/>
            <person name="Joet T."/>
            <person name="Labadie K."/>
            <person name="Lan T."/>
            <person name="Leclercq J."/>
            <person name="Lepelley M."/>
            <person name="Leroy T."/>
            <person name="Li L.T."/>
            <person name="Librado P."/>
            <person name="Lopez L."/>
            <person name="Munoz A."/>
            <person name="Noel B."/>
            <person name="Pallavicini A."/>
            <person name="Perrotta G."/>
            <person name="Poncet V."/>
            <person name="Pot D."/>
            <person name="Priyono X."/>
            <person name="Rigoreau M."/>
            <person name="Rouard M."/>
            <person name="Rozas J."/>
            <person name="Tranchant-Dubreuil C."/>
            <person name="VanBuren R."/>
            <person name="Zhang Q."/>
            <person name="Andrade A.C."/>
            <person name="Argout X."/>
            <person name="Bertrand B."/>
            <person name="de Kochko A."/>
            <person name="Graziosi G."/>
            <person name="Henry R.J."/>
            <person name="Jayarama X."/>
            <person name="Ming R."/>
            <person name="Nagai C."/>
            <person name="Rounsley S."/>
            <person name="Sankoff D."/>
            <person name="Giuliano G."/>
            <person name="Albert V.A."/>
            <person name="Wincker P."/>
            <person name="Lashermes P."/>
        </authorList>
    </citation>
    <scope>NUCLEOTIDE SEQUENCE [LARGE SCALE GENOMIC DNA]</scope>
    <source>
        <strain evidence="2">cv. DH200-94</strain>
    </source>
</reference>
<accession>A0A068UJV9</accession>
<gene>
    <name evidence="1" type="ORF">GSCOC_T00027920001</name>
</gene>
<dbReference type="InParanoid" id="A0A068UJV9"/>
<sequence>MHVLLTFAEYLSPILICPLKVSSSRTTLYGAGFTSMIPLSFPSTIIPLRKILKEQQISTYN</sequence>
<proteinExistence type="predicted"/>
<dbReference type="Proteomes" id="UP000295252">
    <property type="component" value="Chromosome IV"/>
</dbReference>
<dbReference type="Gramene" id="CDP08815">
    <property type="protein sequence ID" value="CDP08815"/>
    <property type="gene ID" value="GSCOC_T00027920001"/>
</dbReference>